<dbReference type="GO" id="GO:0005524">
    <property type="term" value="F:ATP binding"/>
    <property type="evidence" value="ECO:0007669"/>
    <property type="project" value="UniProtKB-UniRule"/>
</dbReference>
<evidence type="ECO:0000256" key="5">
    <source>
        <dbReference type="ARBA" id="ARBA00007239"/>
    </source>
</evidence>
<evidence type="ECO:0000256" key="8">
    <source>
        <dbReference type="ARBA" id="ARBA00022605"/>
    </source>
</evidence>
<dbReference type="SMART" id="SM00859">
    <property type="entry name" value="Semialdhyde_dh"/>
    <property type="match status" value="1"/>
</dbReference>
<dbReference type="InterPro" id="IPR006855">
    <property type="entry name" value="Vertebrate-like_GNAT_dom"/>
</dbReference>
<evidence type="ECO:0000256" key="6">
    <source>
        <dbReference type="ARBA" id="ARBA00013065"/>
    </source>
</evidence>
<dbReference type="NCBIfam" id="TIGR01850">
    <property type="entry name" value="argC"/>
    <property type="match status" value="1"/>
</dbReference>
<dbReference type="CDD" id="cd04263">
    <property type="entry name" value="DUF619-NAGK-FABP"/>
    <property type="match status" value="1"/>
</dbReference>
<dbReference type="FunFam" id="3.40.1160.10:FF:000046">
    <property type="entry name" value="N-acetylglutamate kinase / N-acetylglutamate synthase"/>
    <property type="match status" value="1"/>
</dbReference>
<dbReference type="EC" id="2.7.2.8" evidence="6"/>
<dbReference type="PROSITE" id="PS01224">
    <property type="entry name" value="ARGC"/>
    <property type="match status" value="1"/>
</dbReference>
<accession>A0A6A5UE67</accession>
<dbReference type="InterPro" id="IPR036291">
    <property type="entry name" value="NAD(P)-bd_dom_sf"/>
</dbReference>
<dbReference type="GO" id="GO:0070401">
    <property type="term" value="F:NADP+ binding"/>
    <property type="evidence" value="ECO:0007669"/>
    <property type="project" value="InterPro"/>
</dbReference>
<dbReference type="InterPro" id="IPR001048">
    <property type="entry name" value="Asp/Glu/Uridylate_kinase"/>
</dbReference>
<dbReference type="SUPFAM" id="SSF51735">
    <property type="entry name" value="NAD(P)-binding Rossmann-fold domains"/>
    <property type="match status" value="1"/>
</dbReference>
<comment type="pathway">
    <text evidence="3 19">Amino-acid biosynthesis; L-arginine biosynthesis; N(2)-acetyl-L-ornithine from L-glutamate: step 3/4.</text>
</comment>
<keyword evidence="11 19" id="KW-0418">Kinase</keyword>
<dbReference type="HAMAP" id="MF_00150">
    <property type="entry name" value="ArgC_type1"/>
    <property type="match status" value="1"/>
</dbReference>
<dbReference type="GO" id="GO:0051287">
    <property type="term" value="F:NAD binding"/>
    <property type="evidence" value="ECO:0007669"/>
    <property type="project" value="UniProtKB-UniRule"/>
</dbReference>
<dbReference type="EMBL" id="ML976978">
    <property type="protein sequence ID" value="KAF1963195.1"/>
    <property type="molecule type" value="Genomic_DNA"/>
</dbReference>
<evidence type="ECO:0000256" key="18">
    <source>
        <dbReference type="ARBA" id="ARBA00048141"/>
    </source>
</evidence>
<dbReference type="CDD" id="cd04252">
    <property type="entry name" value="AAK_NAGK-fArgBP"/>
    <property type="match status" value="1"/>
</dbReference>
<keyword evidence="12 19" id="KW-0067">ATP-binding</keyword>
<dbReference type="GO" id="GO:0003942">
    <property type="term" value="F:N-acetyl-gamma-glutamyl-phosphate reductase activity"/>
    <property type="evidence" value="ECO:0007669"/>
    <property type="project" value="UniProtKB-UniRule"/>
</dbReference>
<sequence>MQGVVRTGVRLGARSSRRVTACRASHHLPRALATTSSRLYTSSADNRDATSMRSAFLSLLGSVSSRREIDQYLAQFRSVSSQQFAVVKVGGAILTDHVDTLCLALQHLYAMGLYPIIVHGAGPQMNKLLEEAGVEPEFIDGIRVTDKKTLGIARKLFLEANMDLVLKLRQDWGIPARPITAGVLQADYRDKEKWKYVGDITKVNSRPIVDALKAKELPILCSMAETEDGQILNVNADVVAGELARALEPLKIVYLSEKGGLFNGETGKLISTINLDEEYDALMQQSWVKFGTKLKIVEVKKLLDDLPKTSSVAIIHPQYLEKELFTHTGGGTLIRKGESLQSVTKYEDIEDVRALREALLRDRESLDSGDVIDRFLGSLKDRPFEAFFDDSMGAVAVVFPPSNDTGFAQLSTFTTTKDAFLTNVADNIFERMKKKYPKMYWTVETSDENLGWFKEKADGTLRRDKEIFCFWGSADPTEVVSLMSEFAQHGRAMFGNNNLESQLRRAADYAASLKQGQQARAYSTMASGARSYSSTTSPVRTLESTFRPSLRRGMGASTRGFATSAPRSVETTNPNPPYGIKFKSKDWPSKIALIGARGYTGQALIDLLNRHPNMDLRHVSSRELAGKKLEGYTKRNITYENLSPEDVKKMAEKGEVDCWVMALPNGVCKPFVDAINEAGKSEAVIVDLSADYRFDSSWTYGLPELVDRRKISDATRIANPGCYATAAQLGIAPLLEFIGGQPTVFGVSGYSGAGTKPSPKNDVKNLENNLIPYSLTDHIHEKEISAQLGTDIAFIPHVAVWFQGIHHTISIPLNRTMTSRDIRNIYQDRYAGEKLVKVVGESPLVKNISGKHGVEIGGFAVHSSGKRVVVNATIDNLLKGAATQCLQNMNLALGYGEYEGIPY</sequence>
<evidence type="ECO:0000256" key="1">
    <source>
        <dbReference type="ARBA" id="ARBA00004173"/>
    </source>
</evidence>
<dbReference type="Gene3D" id="3.30.360.10">
    <property type="entry name" value="Dihydrodipicolinate Reductase, domain 2"/>
    <property type="match status" value="1"/>
</dbReference>
<evidence type="ECO:0000256" key="3">
    <source>
        <dbReference type="ARBA" id="ARBA00004862"/>
    </source>
</evidence>
<organism evidence="23 24">
    <name type="scientific">Byssothecium circinans</name>
    <dbReference type="NCBI Taxonomy" id="147558"/>
    <lineage>
        <taxon>Eukaryota</taxon>
        <taxon>Fungi</taxon>
        <taxon>Dikarya</taxon>
        <taxon>Ascomycota</taxon>
        <taxon>Pezizomycotina</taxon>
        <taxon>Dothideomycetes</taxon>
        <taxon>Pleosporomycetidae</taxon>
        <taxon>Pleosporales</taxon>
        <taxon>Massarineae</taxon>
        <taxon>Massarinaceae</taxon>
        <taxon>Byssothecium</taxon>
    </lineage>
</organism>
<dbReference type="UniPathway" id="UPA00068">
    <property type="reaction ID" value="UER00107"/>
</dbReference>
<evidence type="ECO:0000259" key="22">
    <source>
        <dbReference type="PROSITE" id="PS51731"/>
    </source>
</evidence>
<dbReference type="PROSITE" id="PS51731">
    <property type="entry name" value="GNAT_NAGS"/>
    <property type="match status" value="1"/>
</dbReference>
<keyword evidence="9 19" id="KW-0808">Transferase</keyword>
<evidence type="ECO:0000256" key="9">
    <source>
        <dbReference type="ARBA" id="ARBA00022679"/>
    </source>
</evidence>
<keyword evidence="8 19" id="KW-0028">Amino-acid biosynthesis</keyword>
<comment type="pathway">
    <text evidence="2 19">Amino-acid biosynthesis; L-arginine biosynthesis; N(2)-acetyl-L-ornithine from L-glutamate: step 2/4.</text>
</comment>
<comment type="similarity">
    <text evidence="4 19">In the N-terminal section; belongs to the acetylglutamate kinase family.</text>
</comment>
<dbReference type="NCBIfam" id="TIGR00761">
    <property type="entry name" value="argB"/>
    <property type="match status" value="1"/>
</dbReference>
<feature type="active site" evidence="20">
    <location>
        <position position="722"/>
    </location>
</feature>
<keyword evidence="24" id="KW-1185">Reference proteome</keyword>
<gene>
    <name evidence="23" type="ORF">CC80DRAFT_399350</name>
</gene>
<dbReference type="Pfam" id="PF01118">
    <property type="entry name" value="Semialdhyde_dh"/>
    <property type="match status" value="1"/>
</dbReference>
<evidence type="ECO:0000256" key="4">
    <source>
        <dbReference type="ARBA" id="ARBA00006830"/>
    </source>
</evidence>
<reference evidence="23" key="1">
    <citation type="journal article" date="2020" name="Stud. Mycol.">
        <title>101 Dothideomycetes genomes: a test case for predicting lifestyles and emergence of pathogens.</title>
        <authorList>
            <person name="Haridas S."/>
            <person name="Albert R."/>
            <person name="Binder M."/>
            <person name="Bloem J."/>
            <person name="Labutti K."/>
            <person name="Salamov A."/>
            <person name="Andreopoulos B."/>
            <person name="Baker S."/>
            <person name="Barry K."/>
            <person name="Bills G."/>
            <person name="Bluhm B."/>
            <person name="Cannon C."/>
            <person name="Castanera R."/>
            <person name="Culley D."/>
            <person name="Daum C."/>
            <person name="Ezra D."/>
            <person name="Gonzalez J."/>
            <person name="Henrissat B."/>
            <person name="Kuo A."/>
            <person name="Liang C."/>
            <person name="Lipzen A."/>
            <person name="Lutzoni F."/>
            <person name="Magnuson J."/>
            <person name="Mondo S."/>
            <person name="Nolan M."/>
            <person name="Ohm R."/>
            <person name="Pangilinan J."/>
            <person name="Park H.-J."/>
            <person name="Ramirez L."/>
            <person name="Alfaro M."/>
            <person name="Sun H."/>
            <person name="Tritt A."/>
            <person name="Yoshinaga Y."/>
            <person name="Zwiers L.-H."/>
            <person name="Turgeon B."/>
            <person name="Goodwin S."/>
            <person name="Spatafora J."/>
            <person name="Crous P."/>
            <person name="Grigoriev I."/>
        </authorList>
    </citation>
    <scope>NUCLEOTIDE SEQUENCE</scope>
    <source>
        <strain evidence="23">CBS 675.92</strain>
    </source>
</reference>
<comment type="similarity">
    <text evidence="5 19">In the C-terminal section; belongs to the NAGSA dehydrogenase family.</text>
</comment>
<dbReference type="AlphaFoldDB" id="A0A6A5UE67"/>
<dbReference type="OrthoDB" id="438291at2759"/>
<dbReference type="Gene3D" id="3.40.630.30">
    <property type="match status" value="1"/>
</dbReference>
<evidence type="ECO:0000256" key="21">
    <source>
        <dbReference type="SAM" id="MobiDB-lite"/>
    </source>
</evidence>
<evidence type="ECO:0000256" key="7">
    <source>
        <dbReference type="ARBA" id="ARBA00022571"/>
    </source>
</evidence>
<dbReference type="Pfam" id="PF04768">
    <property type="entry name" value="NAT"/>
    <property type="match status" value="1"/>
</dbReference>
<dbReference type="InterPro" id="IPR000706">
    <property type="entry name" value="AGPR_type-1"/>
</dbReference>
<dbReference type="InterPro" id="IPR000534">
    <property type="entry name" value="Semialdehyde_DH_NAD-bd"/>
</dbReference>
<proteinExistence type="inferred from homology"/>
<dbReference type="InterPro" id="IPR004662">
    <property type="entry name" value="AcgluKinase_fam"/>
</dbReference>
<evidence type="ECO:0000256" key="16">
    <source>
        <dbReference type="ARBA" id="ARBA00023128"/>
    </source>
</evidence>
<evidence type="ECO:0000313" key="23">
    <source>
        <dbReference type="EMBL" id="KAF1963195.1"/>
    </source>
</evidence>
<name>A0A6A5UE67_9PLEO</name>
<evidence type="ECO:0000256" key="13">
    <source>
        <dbReference type="ARBA" id="ARBA00022857"/>
    </source>
</evidence>
<dbReference type="FunFam" id="3.40.630.30:FF:000029">
    <property type="entry name" value="Bifunctional acetylglutamate kinase/N-acetyl-gamma-glutamyl-phosphate reductase"/>
    <property type="match status" value="1"/>
</dbReference>
<dbReference type="InterPro" id="IPR041734">
    <property type="entry name" value="NAGK-fArgBP"/>
</dbReference>
<dbReference type="Gene3D" id="3.40.50.720">
    <property type="entry name" value="NAD(P)-binding Rossmann-like Domain"/>
    <property type="match status" value="1"/>
</dbReference>
<feature type="domain" description="N-acetyltransferase" evidence="22">
    <location>
        <begin position="341"/>
        <end position="494"/>
    </location>
</feature>
<evidence type="ECO:0000256" key="2">
    <source>
        <dbReference type="ARBA" id="ARBA00004828"/>
    </source>
</evidence>
<dbReference type="SUPFAM" id="SSF53633">
    <property type="entry name" value="Carbamate kinase-like"/>
    <property type="match status" value="1"/>
</dbReference>
<comment type="subcellular location">
    <subcellularLocation>
        <location evidence="1 19">Mitochondrion</location>
    </subcellularLocation>
</comment>
<dbReference type="InterPro" id="IPR036393">
    <property type="entry name" value="AceGlu_kinase-like_sf"/>
</dbReference>
<comment type="catalytic activity">
    <reaction evidence="18">
        <text>N-acetyl-L-glutamate + ATP = N-acetyl-L-glutamyl 5-phosphate + ADP</text>
        <dbReference type="Rhea" id="RHEA:14629"/>
        <dbReference type="ChEBI" id="CHEBI:30616"/>
        <dbReference type="ChEBI" id="CHEBI:44337"/>
        <dbReference type="ChEBI" id="CHEBI:57936"/>
        <dbReference type="ChEBI" id="CHEBI:456216"/>
        <dbReference type="EC" id="2.7.2.8"/>
    </reaction>
</comment>
<dbReference type="InterPro" id="IPR023013">
    <property type="entry name" value="AGPR_AS"/>
</dbReference>
<keyword evidence="16 19" id="KW-0496">Mitochondrion</keyword>
<dbReference type="GO" id="GO:0005759">
    <property type="term" value="C:mitochondrial matrix"/>
    <property type="evidence" value="ECO:0007669"/>
    <property type="project" value="TreeGrafter"/>
</dbReference>
<evidence type="ECO:0000313" key="24">
    <source>
        <dbReference type="Proteomes" id="UP000800035"/>
    </source>
</evidence>
<evidence type="ECO:0000256" key="15">
    <source>
        <dbReference type="ARBA" id="ARBA00023002"/>
    </source>
</evidence>
<dbReference type="InterPro" id="IPR011241">
    <property type="entry name" value="NAGK/NAGSA"/>
</dbReference>
<dbReference type="Proteomes" id="UP000800035">
    <property type="component" value="Unassembled WGS sequence"/>
</dbReference>
<dbReference type="GO" id="GO:0006526">
    <property type="term" value="P:L-arginine biosynthetic process"/>
    <property type="evidence" value="ECO:0007669"/>
    <property type="project" value="UniProtKB-UniRule"/>
</dbReference>
<dbReference type="SUPFAM" id="SSF55347">
    <property type="entry name" value="Glyceraldehyde-3-phosphate dehydrogenase-like, C-terminal domain"/>
    <property type="match status" value="1"/>
</dbReference>
<keyword evidence="14" id="KW-0809">Transit peptide</keyword>
<evidence type="ECO:0000256" key="11">
    <source>
        <dbReference type="ARBA" id="ARBA00022777"/>
    </source>
</evidence>
<keyword evidence="15 19" id="KW-0560">Oxidoreductase</keyword>
<dbReference type="FunFam" id="3.30.360.10:FF:000019">
    <property type="entry name" value="Bifunctional acetylglutamate kinase/N-acetyl-gamma-glutamyl-phosphate reductase"/>
    <property type="match status" value="1"/>
</dbReference>
<keyword evidence="17 19" id="KW-0511">Multifunctional enzyme</keyword>
<dbReference type="PIRSF" id="PIRSF036440">
    <property type="entry name" value="ARG5-6"/>
    <property type="match status" value="1"/>
</dbReference>
<evidence type="ECO:0000256" key="19">
    <source>
        <dbReference type="PIRNR" id="PIRNR036440"/>
    </source>
</evidence>
<dbReference type="Pfam" id="PF22698">
    <property type="entry name" value="Semialdhyde_dhC_1"/>
    <property type="match status" value="1"/>
</dbReference>
<dbReference type="GO" id="GO:0003991">
    <property type="term" value="F:acetylglutamate kinase activity"/>
    <property type="evidence" value="ECO:0007669"/>
    <property type="project" value="UniProtKB-EC"/>
</dbReference>
<dbReference type="CDD" id="cd24149">
    <property type="entry name" value="AGPR_N_ARG5_6_like"/>
    <property type="match status" value="1"/>
</dbReference>
<protein>
    <recommendedName>
        <fullName evidence="6">acetylglutamate kinase</fullName>
        <ecNumber evidence="6">2.7.2.8</ecNumber>
    </recommendedName>
</protein>
<evidence type="ECO:0000256" key="14">
    <source>
        <dbReference type="ARBA" id="ARBA00022946"/>
    </source>
</evidence>
<dbReference type="PANTHER" id="PTHR23342">
    <property type="entry name" value="N-ACETYLGLUTAMATE SYNTHASE"/>
    <property type="match status" value="1"/>
</dbReference>
<keyword evidence="7 19" id="KW-0055">Arginine biosynthesis</keyword>
<dbReference type="Gene3D" id="3.40.1160.10">
    <property type="entry name" value="Acetylglutamate kinase-like"/>
    <property type="match status" value="1"/>
</dbReference>
<evidence type="ECO:0000256" key="17">
    <source>
        <dbReference type="ARBA" id="ARBA00023268"/>
    </source>
</evidence>
<keyword evidence="10 19" id="KW-0547">Nucleotide-binding</keyword>
<evidence type="ECO:0000256" key="10">
    <source>
        <dbReference type="ARBA" id="ARBA00022741"/>
    </source>
</evidence>
<dbReference type="PANTHER" id="PTHR23342:SF0">
    <property type="entry name" value="N-ACETYLGLUTAMATE SYNTHASE, MITOCHONDRIAL"/>
    <property type="match status" value="1"/>
</dbReference>
<evidence type="ECO:0000256" key="20">
    <source>
        <dbReference type="PROSITE-ProRule" id="PRU10010"/>
    </source>
</evidence>
<feature type="region of interest" description="Disordered" evidence="21">
    <location>
        <begin position="553"/>
        <end position="577"/>
    </location>
</feature>
<keyword evidence="13 19" id="KW-0521">NADP</keyword>
<dbReference type="CDD" id="cd23936">
    <property type="entry name" value="AGPR_C_ARG5_6_like"/>
    <property type="match status" value="1"/>
</dbReference>
<dbReference type="Pfam" id="PF00696">
    <property type="entry name" value="AA_kinase"/>
    <property type="match status" value="1"/>
</dbReference>
<evidence type="ECO:0000256" key="12">
    <source>
        <dbReference type="ARBA" id="ARBA00022840"/>
    </source>
</evidence>
<dbReference type="InterPro" id="IPR058924">
    <property type="entry name" value="AGPR_dimerisation_dom"/>
</dbReference>